<gene>
    <name evidence="2" type="ORF">RN001_007115</name>
</gene>
<evidence type="ECO:0000256" key="1">
    <source>
        <dbReference type="SAM" id="MobiDB-lite"/>
    </source>
</evidence>
<dbReference type="Proteomes" id="UP001353858">
    <property type="component" value="Unassembled WGS sequence"/>
</dbReference>
<sequence length="193" mass="22075">MSIRNKISLSLAMALSGLERNEWQDFEYLYDEGTKMANSLSRSTSTSSLRTSPSSESGIASISTDTSPPPLSDDDFALFKVEIQQLDSGKRILEFLESLDGNELDVQEPTEEKHEKPFPILHTIPWNNRNLLNLYDNLIKNQTFFSPTKLPQGVDSYFNNRSQFSRLQGANVPLHDIRNCRNKNCKFVEYIYN</sequence>
<keyword evidence="3" id="KW-1185">Reference proteome</keyword>
<name>A0AAN7SGN3_9COLE</name>
<accession>A0AAN7SGN3</accession>
<evidence type="ECO:0000313" key="3">
    <source>
        <dbReference type="Proteomes" id="UP001353858"/>
    </source>
</evidence>
<comment type="caution">
    <text evidence="2">The sequence shown here is derived from an EMBL/GenBank/DDBJ whole genome shotgun (WGS) entry which is preliminary data.</text>
</comment>
<feature type="compositionally biased region" description="Low complexity" evidence="1">
    <location>
        <begin position="40"/>
        <end position="66"/>
    </location>
</feature>
<protein>
    <submittedName>
        <fullName evidence="2">Uncharacterized protein</fullName>
    </submittedName>
</protein>
<dbReference type="EMBL" id="JARPUR010000003">
    <property type="protein sequence ID" value="KAK4878969.1"/>
    <property type="molecule type" value="Genomic_DNA"/>
</dbReference>
<evidence type="ECO:0000313" key="2">
    <source>
        <dbReference type="EMBL" id="KAK4878969.1"/>
    </source>
</evidence>
<proteinExistence type="predicted"/>
<reference evidence="3" key="1">
    <citation type="submission" date="2023-01" db="EMBL/GenBank/DDBJ databases">
        <title>Key to firefly adult light organ development and bioluminescence: homeobox transcription factors regulate luciferase expression and transportation to peroxisome.</title>
        <authorList>
            <person name="Fu X."/>
        </authorList>
    </citation>
    <scope>NUCLEOTIDE SEQUENCE [LARGE SCALE GENOMIC DNA]</scope>
</reference>
<dbReference type="AlphaFoldDB" id="A0AAN7SGN3"/>
<organism evidence="2 3">
    <name type="scientific">Aquatica leii</name>
    <dbReference type="NCBI Taxonomy" id="1421715"/>
    <lineage>
        <taxon>Eukaryota</taxon>
        <taxon>Metazoa</taxon>
        <taxon>Ecdysozoa</taxon>
        <taxon>Arthropoda</taxon>
        <taxon>Hexapoda</taxon>
        <taxon>Insecta</taxon>
        <taxon>Pterygota</taxon>
        <taxon>Neoptera</taxon>
        <taxon>Endopterygota</taxon>
        <taxon>Coleoptera</taxon>
        <taxon>Polyphaga</taxon>
        <taxon>Elateriformia</taxon>
        <taxon>Elateroidea</taxon>
        <taxon>Lampyridae</taxon>
        <taxon>Luciolinae</taxon>
        <taxon>Aquatica</taxon>
    </lineage>
</organism>
<feature type="region of interest" description="Disordered" evidence="1">
    <location>
        <begin position="40"/>
        <end position="69"/>
    </location>
</feature>